<keyword evidence="4" id="KW-1185">Reference proteome</keyword>
<dbReference type="InterPro" id="IPR000086">
    <property type="entry name" value="NUDIX_hydrolase_dom"/>
</dbReference>
<comment type="caution">
    <text evidence="3">The sequence shown here is derived from an EMBL/GenBank/DDBJ whole genome shotgun (WGS) entry which is preliminary data.</text>
</comment>
<gene>
    <name evidence="3" type="ORF">GCM10010439_61740</name>
</gene>
<dbReference type="InterPro" id="IPR015797">
    <property type="entry name" value="NUDIX_hydrolase-like_dom_sf"/>
</dbReference>
<dbReference type="PANTHER" id="PTHR43736">
    <property type="entry name" value="ADP-RIBOSE PYROPHOSPHATASE"/>
    <property type="match status" value="1"/>
</dbReference>
<proteinExistence type="inferred from homology"/>
<dbReference type="SUPFAM" id="SSF55811">
    <property type="entry name" value="Nudix"/>
    <property type="match status" value="1"/>
</dbReference>
<comment type="similarity">
    <text evidence="1">Belongs to the Nudix hydrolase family.</text>
</comment>
<organism evidence="3 4">
    <name type="scientific">Actinocorallia aurantiaca</name>
    <dbReference type="NCBI Taxonomy" id="46204"/>
    <lineage>
        <taxon>Bacteria</taxon>
        <taxon>Bacillati</taxon>
        <taxon>Actinomycetota</taxon>
        <taxon>Actinomycetes</taxon>
        <taxon>Streptosporangiales</taxon>
        <taxon>Thermomonosporaceae</taxon>
        <taxon>Actinocorallia</taxon>
    </lineage>
</organism>
<sequence length="149" mass="16832">MPEPRLEFAQKAFIMDEDRVLLVRKSASDPHHPGCWEVPGGRLKVAQDDDLDEHIRREVYEEVGLRVEPGPPFHLWDWWMGDGTPGEDVRVVAVARACRPVGGLSVTDEHRAPDDHLGESAWVPVRELGDYDVIPSLKPVLEHFRADLA</sequence>
<name>A0ABP6H2M5_9ACTN</name>
<evidence type="ECO:0000313" key="3">
    <source>
        <dbReference type="EMBL" id="GAA2735859.1"/>
    </source>
</evidence>
<dbReference type="Pfam" id="PF00293">
    <property type="entry name" value="NUDIX"/>
    <property type="match status" value="1"/>
</dbReference>
<dbReference type="PANTHER" id="PTHR43736:SF1">
    <property type="entry name" value="DIHYDRONEOPTERIN TRIPHOSPHATE DIPHOSPHATASE"/>
    <property type="match status" value="1"/>
</dbReference>
<dbReference type="Gene3D" id="3.90.79.10">
    <property type="entry name" value="Nucleoside Triphosphate Pyrophosphohydrolase"/>
    <property type="match status" value="1"/>
</dbReference>
<protein>
    <recommendedName>
        <fullName evidence="2">Nudix hydrolase domain-containing protein</fullName>
    </recommendedName>
</protein>
<dbReference type="PROSITE" id="PS51462">
    <property type="entry name" value="NUDIX"/>
    <property type="match status" value="1"/>
</dbReference>
<accession>A0ABP6H2M5</accession>
<evidence type="ECO:0000256" key="1">
    <source>
        <dbReference type="ARBA" id="ARBA00005582"/>
    </source>
</evidence>
<feature type="domain" description="Nudix hydrolase" evidence="2">
    <location>
        <begin position="3"/>
        <end position="146"/>
    </location>
</feature>
<dbReference type="RefSeq" id="WP_344455756.1">
    <property type="nucleotide sequence ID" value="NZ_BAAATZ010000030.1"/>
</dbReference>
<dbReference type="Proteomes" id="UP001501842">
    <property type="component" value="Unassembled WGS sequence"/>
</dbReference>
<dbReference type="EMBL" id="BAAATZ010000030">
    <property type="protein sequence ID" value="GAA2735859.1"/>
    <property type="molecule type" value="Genomic_DNA"/>
</dbReference>
<evidence type="ECO:0000259" key="2">
    <source>
        <dbReference type="PROSITE" id="PS51462"/>
    </source>
</evidence>
<evidence type="ECO:0000313" key="4">
    <source>
        <dbReference type="Proteomes" id="UP001501842"/>
    </source>
</evidence>
<reference evidence="4" key="1">
    <citation type="journal article" date="2019" name="Int. J. Syst. Evol. Microbiol.">
        <title>The Global Catalogue of Microorganisms (GCM) 10K type strain sequencing project: providing services to taxonomists for standard genome sequencing and annotation.</title>
        <authorList>
            <consortium name="The Broad Institute Genomics Platform"/>
            <consortium name="The Broad Institute Genome Sequencing Center for Infectious Disease"/>
            <person name="Wu L."/>
            <person name="Ma J."/>
        </authorList>
    </citation>
    <scope>NUCLEOTIDE SEQUENCE [LARGE SCALE GENOMIC DNA]</scope>
    <source>
        <strain evidence="4">JCM 8201</strain>
    </source>
</reference>